<evidence type="ECO:0000259" key="7">
    <source>
        <dbReference type="SMART" id="SM00988"/>
    </source>
</evidence>
<accession>A0A1G5GHS0</accession>
<dbReference type="SMART" id="SM00988">
    <property type="entry name" value="UreE_N"/>
    <property type="match status" value="1"/>
</dbReference>
<evidence type="ECO:0000256" key="1">
    <source>
        <dbReference type="ARBA" id="ARBA00004496"/>
    </source>
</evidence>
<comment type="function">
    <text evidence="5">Involved in urease metallocenter assembly. Binds nickel. Probably functions as a nickel donor during metallocenter assembly.</text>
</comment>
<dbReference type="EMBL" id="FMVT01000005">
    <property type="protein sequence ID" value="SCY51083.1"/>
    <property type="molecule type" value="Genomic_DNA"/>
</dbReference>
<name>A0A1G5GHS0_9RHOB</name>
<dbReference type="GO" id="GO:0065003">
    <property type="term" value="P:protein-containing complex assembly"/>
    <property type="evidence" value="ECO:0007669"/>
    <property type="project" value="InterPro"/>
</dbReference>
<evidence type="ECO:0000313" key="8">
    <source>
        <dbReference type="EMBL" id="SCY51083.1"/>
    </source>
</evidence>
<dbReference type="Pfam" id="PF02814">
    <property type="entry name" value="UreE_N"/>
    <property type="match status" value="1"/>
</dbReference>
<dbReference type="OrthoDB" id="9802215at2"/>
<dbReference type="SUPFAM" id="SSF69737">
    <property type="entry name" value="Urease metallochaperone UreE, C-terminal domain"/>
    <property type="match status" value="1"/>
</dbReference>
<feature type="region of interest" description="Disordered" evidence="6">
    <location>
        <begin position="134"/>
        <end position="165"/>
    </location>
</feature>
<dbReference type="AlphaFoldDB" id="A0A1G5GHS0"/>
<keyword evidence="9" id="KW-1185">Reference proteome</keyword>
<evidence type="ECO:0000256" key="6">
    <source>
        <dbReference type="SAM" id="MobiDB-lite"/>
    </source>
</evidence>
<dbReference type="GO" id="GO:0005737">
    <property type="term" value="C:cytoplasm"/>
    <property type="evidence" value="ECO:0007669"/>
    <property type="project" value="UniProtKB-SubCell"/>
</dbReference>
<evidence type="ECO:0000256" key="2">
    <source>
        <dbReference type="ARBA" id="ARBA00022490"/>
    </source>
</evidence>
<organism evidence="8 9">
    <name type="scientific">Paracoccus tibetensis</name>
    <dbReference type="NCBI Taxonomy" id="336292"/>
    <lineage>
        <taxon>Bacteria</taxon>
        <taxon>Pseudomonadati</taxon>
        <taxon>Pseudomonadota</taxon>
        <taxon>Alphaproteobacteria</taxon>
        <taxon>Rhodobacterales</taxon>
        <taxon>Paracoccaceae</taxon>
        <taxon>Paracoccus</taxon>
    </lineage>
</organism>
<dbReference type="RefSeq" id="WP_090742654.1">
    <property type="nucleotide sequence ID" value="NZ_FMVT01000005.1"/>
</dbReference>
<reference evidence="8 9" key="1">
    <citation type="submission" date="2016-10" db="EMBL/GenBank/DDBJ databases">
        <authorList>
            <person name="de Groot N.N."/>
        </authorList>
    </citation>
    <scope>NUCLEOTIDE SEQUENCE [LARGE SCALE GENOMIC DNA]</scope>
    <source>
        <strain evidence="8 9">CGMCC 1.8925</strain>
    </source>
</reference>
<protein>
    <recommendedName>
        <fullName evidence="5">Urease accessory protein UreE</fullName>
    </recommendedName>
</protein>
<dbReference type="InterPro" id="IPR012406">
    <property type="entry name" value="UreE"/>
</dbReference>
<comment type="subcellular location">
    <subcellularLocation>
        <location evidence="1 5">Cytoplasm</location>
    </subcellularLocation>
</comment>
<dbReference type="GO" id="GO:0051082">
    <property type="term" value="F:unfolded protein binding"/>
    <property type="evidence" value="ECO:0007669"/>
    <property type="project" value="UniProtKB-UniRule"/>
</dbReference>
<dbReference type="SUPFAM" id="SSF69287">
    <property type="entry name" value="Urease metallochaperone UreE, N-terminal domain"/>
    <property type="match status" value="1"/>
</dbReference>
<dbReference type="Gene3D" id="2.60.260.20">
    <property type="entry name" value="Urease metallochaperone UreE, N-terminal domain"/>
    <property type="match status" value="1"/>
</dbReference>
<dbReference type="HAMAP" id="MF_00822">
    <property type="entry name" value="UreE"/>
    <property type="match status" value="1"/>
</dbReference>
<evidence type="ECO:0000313" key="9">
    <source>
        <dbReference type="Proteomes" id="UP000199502"/>
    </source>
</evidence>
<dbReference type="CDD" id="cd00571">
    <property type="entry name" value="UreE"/>
    <property type="match status" value="1"/>
</dbReference>
<dbReference type="Gene3D" id="3.30.70.790">
    <property type="entry name" value="UreE, C-terminal domain"/>
    <property type="match status" value="1"/>
</dbReference>
<dbReference type="Proteomes" id="UP000199502">
    <property type="component" value="Unassembled WGS sequence"/>
</dbReference>
<dbReference type="GO" id="GO:0006457">
    <property type="term" value="P:protein folding"/>
    <property type="evidence" value="ECO:0007669"/>
    <property type="project" value="InterPro"/>
</dbReference>
<dbReference type="GO" id="GO:0019627">
    <property type="term" value="P:urea metabolic process"/>
    <property type="evidence" value="ECO:0007669"/>
    <property type="project" value="InterPro"/>
</dbReference>
<sequence length="188" mass="20491">MIATAQSITRNAPGPFDAEISLDYEARLLRRKRMACTGGDFLVDLPEVTSLEDGDAFELSDGRLIAVRAAPEPVLVIRGHLARLAWHIGNRHTPCRIEADRLIIRQDHVLEAMLRRLGAQIVAMEMPFRPEGGAYGHGRTFGHDHGHSHAPGTGHHHHDDHHAPAHRHDAVLLHQHAPAASAAGPGVA</sequence>
<dbReference type="InterPro" id="IPR004029">
    <property type="entry name" value="UreE_N"/>
</dbReference>
<dbReference type="Pfam" id="PF05194">
    <property type="entry name" value="UreE_C"/>
    <property type="match status" value="1"/>
</dbReference>
<evidence type="ECO:0000256" key="5">
    <source>
        <dbReference type="HAMAP-Rule" id="MF_00822"/>
    </source>
</evidence>
<dbReference type="STRING" id="336292.SAMN05660710_01774"/>
<keyword evidence="3 5" id="KW-0533">Nickel</keyword>
<dbReference type="GO" id="GO:0016151">
    <property type="term" value="F:nickel cation binding"/>
    <property type="evidence" value="ECO:0007669"/>
    <property type="project" value="UniProtKB-UniRule"/>
</dbReference>
<evidence type="ECO:0000256" key="4">
    <source>
        <dbReference type="ARBA" id="ARBA00023186"/>
    </source>
</evidence>
<keyword evidence="4 5" id="KW-0143">Chaperone</keyword>
<evidence type="ECO:0000256" key="3">
    <source>
        <dbReference type="ARBA" id="ARBA00022596"/>
    </source>
</evidence>
<gene>
    <name evidence="5" type="primary">ureE</name>
    <name evidence="8" type="ORF">SAMN05660710_01774</name>
</gene>
<dbReference type="InterPro" id="IPR007864">
    <property type="entry name" value="UreE_C_dom"/>
</dbReference>
<proteinExistence type="inferred from homology"/>
<comment type="similarity">
    <text evidence="5">Belongs to the UreE family.</text>
</comment>
<dbReference type="InterPro" id="IPR036118">
    <property type="entry name" value="UreE_N_sf"/>
</dbReference>
<keyword evidence="2 5" id="KW-0963">Cytoplasm</keyword>
<feature type="domain" description="UreE urease accessory N-terminal" evidence="7">
    <location>
        <begin position="1"/>
        <end position="65"/>
    </location>
</feature>